<organism evidence="9 10">
    <name type="scientific">Desmophyllum pertusum</name>
    <dbReference type="NCBI Taxonomy" id="174260"/>
    <lineage>
        <taxon>Eukaryota</taxon>
        <taxon>Metazoa</taxon>
        <taxon>Cnidaria</taxon>
        <taxon>Anthozoa</taxon>
        <taxon>Hexacorallia</taxon>
        <taxon>Scleractinia</taxon>
        <taxon>Caryophylliina</taxon>
        <taxon>Caryophylliidae</taxon>
        <taxon>Desmophyllum</taxon>
    </lineage>
</organism>
<comment type="subcellular location">
    <subcellularLocation>
        <location evidence="1">Secreted</location>
        <location evidence="1">Extracellular space</location>
        <location evidence="1">Extracellular matrix</location>
        <location evidence="1">Basement membrane</location>
    </subcellularLocation>
</comment>
<dbReference type="Gene3D" id="2.170.240.10">
    <property type="entry name" value="Collagen IV, non-collagenous"/>
    <property type="match status" value="1"/>
</dbReference>
<keyword evidence="5" id="KW-0084">Basement membrane</keyword>
<keyword evidence="3" id="KW-0272">Extracellular matrix</keyword>
<dbReference type="PROSITE" id="PS51403">
    <property type="entry name" value="NC1_IV"/>
    <property type="match status" value="1"/>
</dbReference>
<evidence type="ECO:0000256" key="6">
    <source>
        <dbReference type="ARBA" id="ARBA00023119"/>
    </source>
</evidence>
<proteinExistence type="predicted"/>
<dbReference type="PANTHER" id="PTHR14619:SF7">
    <property type="match status" value="1"/>
</dbReference>
<dbReference type="OrthoDB" id="10071882at2759"/>
<evidence type="ECO:0000259" key="8">
    <source>
        <dbReference type="PROSITE" id="PS51403"/>
    </source>
</evidence>
<feature type="domain" description="Collagen IV NC1" evidence="8">
    <location>
        <begin position="1"/>
        <end position="218"/>
    </location>
</feature>
<dbReference type="InterPro" id="IPR019326">
    <property type="entry name" value="NDNF"/>
</dbReference>
<evidence type="ECO:0000313" key="9">
    <source>
        <dbReference type="EMBL" id="KAJ7390303.1"/>
    </source>
</evidence>
<dbReference type="InterPro" id="IPR036954">
    <property type="entry name" value="Collagen_IV_NC_sf"/>
</dbReference>
<dbReference type="GO" id="GO:0005581">
    <property type="term" value="C:collagen trimer"/>
    <property type="evidence" value="ECO:0007669"/>
    <property type="project" value="UniProtKB-KW"/>
</dbReference>
<name>A0A9W9ZYP7_9CNID</name>
<keyword evidence="6 9" id="KW-0176">Collagen</keyword>
<gene>
    <name evidence="9" type="primary">COL4A1_2</name>
    <name evidence="9" type="ORF">OS493_026178</name>
</gene>
<protein>
    <submittedName>
        <fullName evidence="9">Collagen</fullName>
    </submittedName>
</protein>
<dbReference type="SMART" id="SM00111">
    <property type="entry name" value="C4"/>
    <property type="match status" value="2"/>
</dbReference>
<dbReference type="Proteomes" id="UP001163046">
    <property type="component" value="Unassembled WGS sequence"/>
</dbReference>
<dbReference type="FunFam" id="2.170.240.10:FF:000001">
    <property type="entry name" value="Collagen IV alpha 1 chain"/>
    <property type="match status" value="1"/>
</dbReference>
<dbReference type="AlphaFoldDB" id="A0A9W9ZYP7"/>
<reference evidence="9" key="1">
    <citation type="submission" date="2023-01" db="EMBL/GenBank/DDBJ databases">
        <title>Genome assembly of the deep-sea coral Lophelia pertusa.</title>
        <authorList>
            <person name="Herrera S."/>
            <person name="Cordes E."/>
        </authorList>
    </citation>
    <scope>NUCLEOTIDE SEQUENCE</scope>
    <source>
        <strain evidence="9">USNM1676648</strain>
        <tissue evidence="9">Polyp</tissue>
    </source>
</reference>
<dbReference type="InterPro" id="IPR016187">
    <property type="entry name" value="CTDL_fold"/>
</dbReference>
<evidence type="ECO:0000256" key="7">
    <source>
        <dbReference type="ARBA" id="ARBA00023157"/>
    </source>
</evidence>
<keyword evidence="4" id="KW-0677">Repeat</keyword>
<accession>A0A9W9ZYP7</accession>
<keyword evidence="2" id="KW-0964">Secreted</keyword>
<dbReference type="EMBL" id="MU825418">
    <property type="protein sequence ID" value="KAJ7390303.1"/>
    <property type="molecule type" value="Genomic_DNA"/>
</dbReference>
<evidence type="ECO:0000256" key="4">
    <source>
        <dbReference type="ARBA" id="ARBA00022737"/>
    </source>
</evidence>
<comment type="caution">
    <text evidence="9">The sequence shown here is derived from an EMBL/GenBank/DDBJ whole genome shotgun (WGS) entry which is preliminary data.</text>
</comment>
<dbReference type="GO" id="GO:0005604">
    <property type="term" value="C:basement membrane"/>
    <property type="evidence" value="ECO:0007669"/>
    <property type="project" value="UniProtKB-SubCell"/>
</dbReference>
<evidence type="ECO:0000256" key="5">
    <source>
        <dbReference type="ARBA" id="ARBA00022869"/>
    </source>
</evidence>
<evidence type="ECO:0000256" key="1">
    <source>
        <dbReference type="ARBA" id="ARBA00004302"/>
    </source>
</evidence>
<evidence type="ECO:0000313" key="10">
    <source>
        <dbReference type="Proteomes" id="UP001163046"/>
    </source>
</evidence>
<dbReference type="InterPro" id="IPR001442">
    <property type="entry name" value="Collagen_IV_NC"/>
</dbReference>
<dbReference type="SUPFAM" id="SSF56436">
    <property type="entry name" value="C-type lectin-like"/>
    <property type="match status" value="2"/>
</dbReference>
<dbReference type="GO" id="GO:0005201">
    <property type="term" value="F:extracellular matrix structural constituent"/>
    <property type="evidence" value="ECO:0007669"/>
    <property type="project" value="InterPro"/>
</dbReference>
<dbReference type="Pfam" id="PF01413">
    <property type="entry name" value="C4"/>
    <property type="match status" value="2"/>
</dbReference>
<evidence type="ECO:0000256" key="3">
    <source>
        <dbReference type="ARBA" id="ARBA00022530"/>
    </source>
</evidence>
<dbReference type="PANTHER" id="PTHR14619">
    <property type="entry name" value="NEURON-DERIVED NEUROTROPHIC FACTOR"/>
    <property type="match status" value="1"/>
</dbReference>
<sequence length="258" mass="29304">MVVHSQSTSIPECPLNLTRLWTGYSLLYVQGHDTSHGQDLGSSGSCMRRFTTMPYLFCNINEQCYYASRNDYSYWLTTDIQIPMMPISAPAVEPFISRCAVCEAPGPVVATHSQSTSVPDCPAGWQPIWTGYSFLMHTGAGGSGSGQSLSSPGSCLRTFRHNPFFECHGRGTCHYFANKYSFWLATVGQMFVAQTPETLKPGNLLSRVSRCSVCYRVASKKKRRRHAFYPKWYHWLRLRFTCKQQDTKYHSVSRRFKV</sequence>
<evidence type="ECO:0000256" key="2">
    <source>
        <dbReference type="ARBA" id="ARBA00022525"/>
    </source>
</evidence>
<keyword evidence="7" id="KW-1015">Disulfide bond</keyword>
<keyword evidence="10" id="KW-1185">Reference proteome</keyword>